<organism evidence="6 7">
    <name type="scientific">Melanomma pulvis-pyrius CBS 109.77</name>
    <dbReference type="NCBI Taxonomy" id="1314802"/>
    <lineage>
        <taxon>Eukaryota</taxon>
        <taxon>Fungi</taxon>
        <taxon>Dikarya</taxon>
        <taxon>Ascomycota</taxon>
        <taxon>Pezizomycotina</taxon>
        <taxon>Dothideomycetes</taxon>
        <taxon>Pleosporomycetidae</taxon>
        <taxon>Pleosporales</taxon>
        <taxon>Melanommataceae</taxon>
        <taxon>Melanomma</taxon>
    </lineage>
</organism>
<evidence type="ECO:0000256" key="3">
    <source>
        <dbReference type="ARBA" id="ARBA00022989"/>
    </source>
</evidence>
<dbReference type="EMBL" id="MU002089">
    <property type="protein sequence ID" value="KAF2790174.1"/>
    <property type="molecule type" value="Genomic_DNA"/>
</dbReference>
<evidence type="ECO:0000256" key="1">
    <source>
        <dbReference type="ARBA" id="ARBA00004141"/>
    </source>
</evidence>
<gene>
    <name evidence="6" type="ORF">K505DRAFT_391295</name>
</gene>
<evidence type="ECO:0000313" key="6">
    <source>
        <dbReference type="EMBL" id="KAF2790174.1"/>
    </source>
</evidence>
<feature type="transmembrane region" description="Helical" evidence="5">
    <location>
        <begin position="12"/>
        <end position="33"/>
    </location>
</feature>
<dbReference type="Proteomes" id="UP000799757">
    <property type="component" value="Unassembled WGS sequence"/>
</dbReference>
<feature type="transmembrane region" description="Helical" evidence="5">
    <location>
        <begin position="233"/>
        <end position="253"/>
    </location>
</feature>
<keyword evidence="2 5" id="KW-0812">Transmembrane</keyword>
<reference evidence="6" key="1">
    <citation type="journal article" date="2020" name="Stud. Mycol.">
        <title>101 Dothideomycetes genomes: a test case for predicting lifestyles and emergence of pathogens.</title>
        <authorList>
            <person name="Haridas S."/>
            <person name="Albert R."/>
            <person name="Binder M."/>
            <person name="Bloem J."/>
            <person name="Labutti K."/>
            <person name="Salamov A."/>
            <person name="Andreopoulos B."/>
            <person name="Baker S."/>
            <person name="Barry K."/>
            <person name="Bills G."/>
            <person name="Bluhm B."/>
            <person name="Cannon C."/>
            <person name="Castanera R."/>
            <person name="Culley D."/>
            <person name="Daum C."/>
            <person name="Ezra D."/>
            <person name="Gonzalez J."/>
            <person name="Henrissat B."/>
            <person name="Kuo A."/>
            <person name="Liang C."/>
            <person name="Lipzen A."/>
            <person name="Lutzoni F."/>
            <person name="Magnuson J."/>
            <person name="Mondo S."/>
            <person name="Nolan M."/>
            <person name="Ohm R."/>
            <person name="Pangilinan J."/>
            <person name="Park H.-J."/>
            <person name="Ramirez L."/>
            <person name="Alfaro M."/>
            <person name="Sun H."/>
            <person name="Tritt A."/>
            <person name="Yoshinaga Y."/>
            <person name="Zwiers L.-H."/>
            <person name="Turgeon B."/>
            <person name="Goodwin S."/>
            <person name="Spatafora J."/>
            <person name="Crous P."/>
            <person name="Grigoriev I."/>
        </authorList>
    </citation>
    <scope>NUCLEOTIDE SEQUENCE</scope>
    <source>
        <strain evidence="6">CBS 109.77</strain>
    </source>
</reference>
<proteinExistence type="predicted"/>
<feature type="transmembrane region" description="Helical" evidence="5">
    <location>
        <begin position="40"/>
        <end position="61"/>
    </location>
</feature>
<comment type="subcellular location">
    <subcellularLocation>
        <location evidence="1">Membrane</location>
        <topology evidence="1">Multi-pass membrane protein</topology>
    </subcellularLocation>
</comment>
<name>A0A6A6X1Z1_9PLEO</name>
<feature type="transmembrane region" description="Helical" evidence="5">
    <location>
        <begin position="195"/>
        <end position="213"/>
    </location>
</feature>
<keyword evidence="4 5" id="KW-0472">Membrane</keyword>
<keyword evidence="7" id="KW-1185">Reference proteome</keyword>
<dbReference type="Pfam" id="PF04479">
    <property type="entry name" value="RTA1"/>
    <property type="match status" value="1"/>
</dbReference>
<feature type="transmembrane region" description="Helical" evidence="5">
    <location>
        <begin position="73"/>
        <end position="95"/>
    </location>
</feature>
<dbReference type="InterPro" id="IPR007568">
    <property type="entry name" value="RTA1"/>
</dbReference>
<sequence>MAEERELYKYSPSVAAAIIFVIVFVVLTSYHAFRLFKTRSWFCIPFLLGGLFEIIGYGARAYGNKNHSSLGPYIMQALLILLAPILFAASVYMFLGRTIRATGCASYSIIRTNWLTKIFVLGDVICFLIQALGAAMLSSADDKKAKDRGQKFILLGLVLQIVIFSLFMLVAVVFQMRVRKRSAGKTLSCNFDWQKYLFMLYTVSIVITIRNAFRVIEYAMGEEGYLLANEWPIYVFDATLMAVVLVVCATWYLESEVFESTGQNLELMAGDVEDNHRPRH</sequence>
<evidence type="ECO:0000256" key="4">
    <source>
        <dbReference type="ARBA" id="ARBA00023136"/>
    </source>
</evidence>
<dbReference type="GO" id="GO:0016020">
    <property type="term" value="C:membrane"/>
    <property type="evidence" value="ECO:0007669"/>
    <property type="project" value="UniProtKB-SubCell"/>
</dbReference>
<dbReference type="OrthoDB" id="3358017at2759"/>
<evidence type="ECO:0000256" key="2">
    <source>
        <dbReference type="ARBA" id="ARBA00022692"/>
    </source>
</evidence>
<dbReference type="PANTHER" id="PTHR31465">
    <property type="entry name" value="PROTEIN RTA1-RELATED"/>
    <property type="match status" value="1"/>
</dbReference>
<dbReference type="AlphaFoldDB" id="A0A6A6X1Z1"/>
<accession>A0A6A6X1Z1</accession>
<keyword evidence="3 5" id="KW-1133">Transmembrane helix</keyword>
<evidence type="ECO:0000313" key="7">
    <source>
        <dbReference type="Proteomes" id="UP000799757"/>
    </source>
</evidence>
<protein>
    <submittedName>
        <fullName evidence="6">RTA1-domain-containing protein</fullName>
    </submittedName>
</protein>
<evidence type="ECO:0000256" key="5">
    <source>
        <dbReference type="SAM" id="Phobius"/>
    </source>
</evidence>
<feature type="transmembrane region" description="Helical" evidence="5">
    <location>
        <begin position="115"/>
        <end position="140"/>
    </location>
</feature>
<feature type="transmembrane region" description="Helical" evidence="5">
    <location>
        <begin position="152"/>
        <end position="174"/>
    </location>
</feature>
<dbReference type="PANTHER" id="PTHR31465:SF27">
    <property type="entry name" value="DOMAIN PROTEIN, PUTATIVE (AFU_ORTHOLOGUE AFUA_3G01030)-RELATED"/>
    <property type="match status" value="1"/>
</dbReference>